<organism evidence="2 3">
    <name type="scientific">Leptospira johnsonii</name>
    <dbReference type="NCBI Taxonomy" id="1917820"/>
    <lineage>
        <taxon>Bacteria</taxon>
        <taxon>Pseudomonadati</taxon>
        <taxon>Spirochaetota</taxon>
        <taxon>Spirochaetia</taxon>
        <taxon>Leptospirales</taxon>
        <taxon>Leptospiraceae</taxon>
        <taxon>Leptospira</taxon>
    </lineage>
</organism>
<keyword evidence="1" id="KW-0175">Coiled coil</keyword>
<feature type="coiled-coil region" evidence="1">
    <location>
        <begin position="833"/>
        <end position="953"/>
    </location>
</feature>
<dbReference type="SUPFAM" id="SSF58113">
    <property type="entry name" value="Apolipoprotein A-I"/>
    <property type="match status" value="2"/>
</dbReference>
<dbReference type="Proteomes" id="UP000245076">
    <property type="component" value="Unassembled WGS sequence"/>
</dbReference>
<evidence type="ECO:0000256" key="1">
    <source>
        <dbReference type="SAM" id="Coils"/>
    </source>
</evidence>
<feature type="coiled-coil region" evidence="1">
    <location>
        <begin position="61"/>
        <end position="88"/>
    </location>
</feature>
<feature type="coiled-coil region" evidence="1">
    <location>
        <begin position="356"/>
        <end position="383"/>
    </location>
</feature>
<evidence type="ECO:0000313" key="2">
    <source>
        <dbReference type="EMBL" id="GBF37799.1"/>
    </source>
</evidence>
<comment type="caution">
    <text evidence="2">The sequence shown here is derived from an EMBL/GenBank/DDBJ whole genome shotgun (WGS) entry which is preliminary data.</text>
</comment>
<dbReference type="NCBIfam" id="NF047514">
    <property type="entry name" value="SpiroCoCo_N"/>
    <property type="match status" value="1"/>
</dbReference>
<accession>A0A2P2CZG6</accession>
<evidence type="ECO:0000313" key="3">
    <source>
        <dbReference type="Proteomes" id="UP000245076"/>
    </source>
</evidence>
<name>A0A2P2CZG6_9LEPT</name>
<reference evidence="2 3" key="1">
    <citation type="submission" date="2018-02" db="EMBL/GenBank/DDBJ databases">
        <title>Novel Leptospira species isolated from soil and water in Japan.</title>
        <authorList>
            <person name="Nakao R."/>
            <person name="Masuzawa T."/>
        </authorList>
    </citation>
    <scope>NUCLEOTIDE SEQUENCE [LARGE SCALE GENOMIC DNA]</scope>
    <source>
        <strain evidence="2 3">E8</strain>
    </source>
</reference>
<dbReference type="PANTHER" id="PTHR19327">
    <property type="entry name" value="GOLGIN"/>
    <property type="match status" value="1"/>
</dbReference>
<dbReference type="AlphaFoldDB" id="A0A2P2CZG6"/>
<dbReference type="PANTHER" id="PTHR19327:SF0">
    <property type="entry name" value="GOLGIN SUBFAMILY A MEMBER 4"/>
    <property type="match status" value="1"/>
</dbReference>
<protein>
    <recommendedName>
        <fullName evidence="4">Chromosome segregation protein SMC</fullName>
    </recommendedName>
</protein>
<dbReference type="NCBIfam" id="NF047516">
    <property type="entry name" value="LA_3659_fam"/>
    <property type="match status" value="1"/>
</dbReference>
<proteinExistence type="predicted"/>
<dbReference type="OrthoDB" id="342687at2"/>
<gene>
    <name evidence="2" type="ORF">LPTSP1_07850</name>
</gene>
<keyword evidence="3" id="KW-1185">Reference proteome</keyword>
<evidence type="ECO:0008006" key="4">
    <source>
        <dbReference type="Google" id="ProtNLM"/>
    </source>
</evidence>
<sequence>MGLELLLPFLASVGITILLRRMDKSNYKLSQIKRYTGKLQEELQEIALEKIQSVKDSGIELEISLKQTRKLAEEVKGLNEESKQLLETIRSNRDFLNAVTLDLKEVVHLSSDIRQESQSIQDGLQRLELGKKEVHGIGNRIQELRSEAEVLLEAFQEKLNFRSDDILQSLASKIVELEGLLEVKADRIESGLEELGEAFRQRLEAQTKSLYHETVGKVDNAREEVQSLLESVKAKEEDLDARTDRMQTAFLSVSEKIDRLETRVDEKAELADRKLEETFSRNESVIRQKYDQVLEQVVHSKEAFLNGVRIEIEAIRKEIEGMSLETLTRRDEILNETRRQAEGINDSINIFQEKYLEAENKLLKQADSRKADLMRQIDSFEDEFNRISSSLRIEAEDLRKEILSGLKEFHTALESSRSEEERKSKLKLDQIRESLEEELKVLQTSQAEKFRADWENIKENVKDYSSQISTRMKEIEGSVKELKNSLEEEVGALHASHSDRFRSEWDSIRENVKIFDVQVSTRMKEMDSYVKDIREALEGTAGDILAETESKVSEIGLSIEDEFRKMDRRFEHFSRSWEEEVQSQKNHTMDAIRGLEERLGQIHFKGAEYLQEFSKSYAEQKDKIEEFVSKYKTNFHKEGDEVREELVSRFKDLKAEAITSVENVKVEYSAVGERFENLLRKNEKLLEMQAEKIRTSTESQLEKAGEQARAVLDKLKESGQDFFERQEEKIDRLNDTIDSKINRQLSALLDKGQVQLSQLEERIAKHLADVKLHLEEALDSGIKESESQMKEFQNQVKYLLKETEESSEEFLKTGREEFQKAQKEYRVLQIDLRKDLEEIQDAKRSLFSELEEEAEKLRSSVDEISERILDAEKRSALFLDVKEIIERSEEFVSEMKEALEDANHTEKTYEDLDQNLVRIKKVQEDLETRISQAEERSSEILSIEEKAEVLKEEFGRIMEESSQWNDTHRKLVEAGERAFEMESRFLDLEDRLGRVASVREEIKLLDQDSQGHKENSFKLAQKIREMEKEISVIEAREREVAETLRKTDDRLETLAGRKEEILSVEAKFDKIEDLMSELGERHKQISTLQQRLDDMKEGALSVKDDLEGLLSEAEDTFEKLSTFMDVVQTNMSKTGGAKSGKTQGQDPLVARKKATVLNLFHNFHWQPETIAEKLGLETSLVQTIIQNETVKKG</sequence>
<dbReference type="EMBL" id="BFAY01000006">
    <property type="protein sequence ID" value="GBF37799.1"/>
    <property type="molecule type" value="Genomic_DNA"/>
</dbReference>
<dbReference type="NCBIfam" id="NF047515">
    <property type="entry name" value="SpiroCoCo_C"/>
    <property type="match status" value="1"/>
</dbReference>
<feature type="coiled-coil region" evidence="1">
    <location>
        <begin position="218"/>
        <end position="277"/>
    </location>
</feature>
<feature type="coiled-coil region" evidence="1">
    <location>
        <begin position="723"/>
        <end position="809"/>
    </location>
</feature>
<dbReference type="Gene3D" id="1.20.120.20">
    <property type="entry name" value="Apolipoprotein"/>
    <property type="match status" value="2"/>
</dbReference>